<evidence type="ECO:0008006" key="3">
    <source>
        <dbReference type="Google" id="ProtNLM"/>
    </source>
</evidence>
<dbReference type="PANTHER" id="PTHR33166">
    <property type="entry name" value="GAG_P30 DOMAIN-CONTAINING PROTEIN"/>
    <property type="match status" value="1"/>
</dbReference>
<dbReference type="InterPro" id="IPR050462">
    <property type="entry name" value="Retroviral_Gag-Pol_poly"/>
</dbReference>
<dbReference type="Proteomes" id="UP001066276">
    <property type="component" value="Chromosome 12"/>
</dbReference>
<gene>
    <name evidence="1" type="ORF">NDU88_001536</name>
</gene>
<reference evidence="1" key="1">
    <citation type="journal article" date="2022" name="bioRxiv">
        <title>Sequencing and chromosome-scale assembly of the giantPleurodeles waltlgenome.</title>
        <authorList>
            <person name="Brown T."/>
            <person name="Elewa A."/>
            <person name="Iarovenko S."/>
            <person name="Subramanian E."/>
            <person name="Araus A.J."/>
            <person name="Petzold A."/>
            <person name="Susuki M."/>
            <person name="Suzuki K.-i.T."/>
            <person name="Hayashi T."/>
            <person name="Toyoda A."/>
            <person name="Oliveira C."/>
            <person name="Osipova E."/>
            <person name="Leigh N.D."/>
            <person name="Simon A."/>
            <person name="Yun M.H."/>
        </authorList>
    </citation>
    <scope>NUCLEOTIDE SEQUENCE</scope>
    <source>
        <strain evidence="1">20211129_DDA</strain>
        <tissue evidence="1">Liver</tissue>
    </source>
</reference>
<evidence type="ECO:0000313" key="2">
    <source>
        <dbReference type="Proteomes" id="UP001066276"/>
    </source>
</evidence>
<name>A0AAV7KS88_PLEWA</name>
<evidence type="ECO:0000313" key="1">
    <source>
        <dbReference type="EMBL" id="KAJ1081354.1"/>
    </source>
</evidence>
<dbReference type="AlphaFoldDB" id="A0AAV7KS88"/>
<keyword evidence="2" id="KW-1185">Reference proteome</keyword>
<dbReference type="EMBL" id="JANPWB010000016">
    <property type="protein sequence ID" value="KAJ1081354.1"/>
    <property type="molecule type" value="Genomic_DNA"/>
</dbReference>
<organism evidence="1 2">
    <name type="scientific">Pleurodeles waltl</name>
    <name type="common">Iberian ribbed newt</name>
    <dbReference type="NCBI Taxonomy" id="8319"/>
    <lineage>
        <taxon>Eukaryota</taxon>
        <taxon>Metazoa</taxon>
        <taxon>Chordata</taxon>
        <taxon>Craniata</taxon>
        <taxon>Vertebrata</taxon>
        <taxon>Euteleostomi</taxon>
        <taxon>Amphibia</taxon>
        <taxon>Batrachia</taxon>
        <taxon>Caudata</taxon>
        <taxon>Salamandroidea</taxon>
        <taxon>Salamandridae</taxon>
        <taxon>Pleurodelinae</taxon>
        <taxon>Pleurodeles</taxon>
    </lineage>
</organism>
<proteinExistence type="predicted"/>
<accession>A0AAV7KS88</accession>
<protein>
    <recommendedName>
        <fullName evidence="3">Gag protein</fullName>
    </recommendedName>
</protein>
<comment type="caution">
    <text evidence="1">The sequence shown here is derived from an EMBL/GenBank/DDBJ whole genome shotgun (WGS) entry which is preliminary data.</text>
</comment>
<sequence length="268" mass="31248">MKHYYKVTEFLKSRISTKIIDWQRIDRTAQEAKESIHAYYERLLQAFKHYSGTETIEAKDMIHFVFRFVEGLRPEISRMIKSHFICWQARPIDEVLQYAKYCSDEIELKQRKLKEKAMVMQIKAAQTGMQGNLPQQLPQQQQGNMVFQPQMKGRGCIGNMNRGPDLGTVVARNDVQGMKKLLPCHVCGAIGHWKQEYLMLVQEGVVQQTNDINSFQNMRGPRMRGPNPNFQNNMNQVQTFQPMQQVQMPCVQMTQLQPMQQQVPTVPR</sequence>